<dbReference type="AlphaFoldDB" id="A0A2K3L7W0"/>
<dbReference type="InterPro" id="IPR012337">
    <property type="entry name" value="RNaseH-like_sf"/>
</dbReference>
<accession>A0A2K3L7W0</accession>
<dbReference type="InterPro" id="IPR053151">
    <property type="entry name" value="RNase_H-like"/>
</dbReference>
<dbReference type="PANTHER" id="PTHR47723">
    <property type="entry name" value="OS05G0353850 PROTEIN"/>
    <property type="match status" value="1"/>
</dbReference>
<dbReference type="InterPro" id="IPR036397">
    <property type="entry name" value="RNaseH_sf"/>
</dbReference>
<protein>
    <recommendedName>
        <fullName evidence="1">RNase H type-1 domain-containing protein</fullName>
    </recommendedName>
</protein>
<dbReference type="Gene3D" id="3.30.420.10">
    <property type="entry name" value="Ribonuclease H-like superfamily/Ribonuclease H"/>
    <property type="match status" value="1"/>
</dbReference>
<reference evidence="2 3" key="1">
    <citation type="journal article" date="2014" name="Am. J. Bot.">
        <title>Genome assembly and annotation for red clover (Trifolium pratense; Fabaceae).</title>
        <authorList>
            <person name="Istvanek J."/>
            <person name="Jaros M."/>
            <person name="Krenek A."/>
            <person name="Repkova J."/>
        </authorList>
    </citation>
    <scope>NUCLEOTIDE SEQUENCE [LARGE SCALE GENOMIC DNA]</scope>
    <source>
        <strain evidence="3">cv. Tatra</strain>
        <tissue evidence="2">Young leaves</tissue>
    </source>
</reference>
<proteinExistence type="predicted"/>
<feature type="domain" description="RNase H type-1" evidence="1">
    <location>
        <begin position="4"/>
        <end position="74"/>
    </location>
</feature>
<name>A0A2K3L7W0_TRIPR</name>
<dbReference type="InterPro" id="IPR044730">
    <property type="entry name" value="RNase_H-like_dom_plant"/>
</dbReference>
<evidence type="ECO:0000259" key="1">
    <source>
        <dbReference type="Pfam" id="PF13456"/>
    </source>
</evidence>
<sequence>MATTGCGGIIRYSRGVWLGGFAKHIGICNAFTAELRGVLEGLRLTWRLSFRAVEFDIDSTSVVKVIKDGASSSVMRIFLLKSIKRLSEME</sequence>
<dbReference type="Proteomes" id="UP000236291">
    <property type="component" value="Unassembled WGS sequence"/>
</dbReference>
<dbReference type="Pfam" id="PF13456">
    <property type="entry name" value="RVT_3"/>
    <property type="match status" value="1"/>
</dbReference>
<gene>
    <name evidence="2" type="ORF">L195_g030542</name>
</gene>
<reference evidence="2 3" key="2">
    <citation type="journal article" date="2017" name="Front. Plant Sci.">
        <title>Gene Classification and Mining of Molecular Markers Useful in Red Clover (Trifolium pratense) Breeding.</title>
        <authorList>
            <person name="Istvanek J."/>
            <person name="Dluhosova J."/>
            <person name="Dluhos P."/>
            <person name="Patkova L."/>
            <person name="Nedelnik J."/>
            <person name="Repkova J."/>
        </authorList>
    </citation>
    <scope>NUCLEOTIDE SEQUENCE [LARGE SCALE GENOMIC DNA]</scope>
    <source>
        <strain evidence="3">cv. Tatra</strain>
        <tissue evidence="2">Young leaves</tissue>
    </source>
</reference>
<dbReference type="PANTHER" id="PTHR47723:SF13">
    <property type="entry name" value="PUTATIVE-RELATED"/>
    <property type="match status" value="1"/>
</dbReference>
<evidence type="ECO:0000313" key="3">
    <source>
        <dbReference type="Proteomes" id="UP000236291"/>
    </source>
</evidence>
<dbReference type="EMBL" id="ASHM01027784">
    <property type="protein sequence ID" value="PNX74617.1"/>
    <property type="molecule type" value="Genomic_DNA"/>
</dbReference>
<dbReference type="InterPro" id="IPR002156">
    <property type="entry name" value="RNaseH_domain"/>
</dbReference>
<evidence type="ECO:0000313" key="2">
    <source>
        <dbReference type="EMBL" id="PNX74617.1"/>
    </source>
</evidence>
<dbReference type="CDD" id="cd06222">
    <property type="entry name" value="RNase_H_like"/>
    <property type="match status" value="1"/>
</dbReference>
<organism evidence="2 3">
    <name type="scientific">Trifolium pratense</name>
    <name type="common">Red clover</name>
    <dbReference type="NCBI Taxonomy" id="57577"/>
    <lineage>
        <taxon>Eukaryota</taxon>
        <taxon>Viridiplantae</taxon>
        <taxon>Streptophyta</taxon>
        <taxon>Embryophyta</taxon>
        <taxon>Tracheophyta</taxon>
        <taxon>Spermatophyta</taxon>
        <taxon>Magnoliopsida</taxon>
        <taxon>eudicotyledons</taxon>
        <taxon>Gunneridae</taxon>
        <taxon>Pentapetalae</taxon>
        <taxon>rosids</taxon>
        <taxon>fabids</taxon>
        <taxon>Fabales</taxon>
        <taxon>Fabaceae</taxon>
        <taxon>Papilionoideae</taxon>
        <taxon>50 kb inversion clade</taxon>
        <taxon>NPAAA clade</taxon>
        <taxon>Hologalegina</taxon>
        <taxon>IRL clade</taxon>
        <taxon>Trifolieae</taxon>
        <taxon>Trifolium</taxon>
    </lineage>
</organism>
<dbReference type="GO" id="GO:0003676">
    <property type="term" value="F:nucleic acid binding"/>
    <property type="evidence" value="ECO:0007669"/>
    <property type="project" value="InterPro"/>
</dbReference>
<comment type="caution">
    <text evidence="2">The sequence shown here is derived from an EMBL/GenBank/DDBJ whole genome shotgun (WGS) entry which is preliminary data.</text>
</comment>
<dbReference type="GO" id="GO:0004523">
    <property type="term" value="F:RNA-DNA hybrid ribonuclease activity"/>
    <property type="evidence" value="ECO:0007669"/>
    <property type="project" value="InterPro"/>
</dbReference>
<dbReference type="SUPFAM" id="SSF53098">
    <property type="entry name" value="Ribonuclease H-like"/>
    <property type="match status" value="1"/>
</dbReference>